<dbReference type="Gene3D" id="3.40.50.1980">
    <property type="entry name" value="Nitrogenase molybdenum iron protein domain"/>
    <property type="match status" value="2"/>
</dbReference>
<dbReference type="InterPro" id="IPR006128">
    <property type="entry name" value="Lipoprotein_PsaA-like"/>
</dbReference>
<evidence type="ECO:0000256" key="4">
    <source>
        <dbReference type="ARBA" id="ARBA00022723"/>
    </source>
</evidence>
<feature type="region of interest" description="Disordered" evidence="7">
    <location>
        <begin position="138"/>
        <end position="172"/>
    </location>
</feature>
<dbReference type="PANTHER" id="PTHR42953:SF1">
    <property type="entry name" value="METAL-BINDING PROTEIN HI_0362-RELATED"/>
    <property type="match status" value="1"/>
</dbReference>
<dbReference type="PROSITE" id="PS51318">
    <property type="entry name" value="TAT"/>
    <property type="match status" value="1"/>
</dbReference>
<dbReference type="InterPro" id="IPR050492">
    <property type="entry name" value="Bact_metal-bind_prot9"/>
</dbReference>
<keyword evidence="3 6" id="KW-0813">Transport</keyword>
<evidence type="ECO:0000256" key="5">
    <source>
        <dbReference type="ARBA" id="ARBA00022729"/>
    </source>
</evidence>
<dbReference type="AlphaFoldDB" id="A0A1M5T443"/>
<reference evidence="8 9" key="1">
    <citation type="submission" date="2016-11" db="EMBL/GenBank/DDBJ databases">
        <authorList>
            <person name="Jaros S."/>
            <person name="Januszkiewicz K."/>
            <person name="Wedrychowicz H."/>
        </authorList>
    </citation>
    <scope>NUCLEOTIDE SEQUENCE [LARGE SCALE GENOMIC DNA]</scope>
    <source>
        <strain evidence="8 9">CGMCC 1.10190</strain>
    </source>
</reference>
<accession>A0A1M5T443</accession>
<dbReference type="InterPro" id="IPR006129">
    <property type="entry name" value="AdhesinB"/>
</dbReference>
<feature type="compositionally biased region" description="Basic and acidic residues" evidence="7">
    <location>
        <begin position="163"/>
        <end position="172"/>
    </location>
</feature>
<feature type="compositionally biased region" description="Gly residues" evidence="7">
    <location>
        <begin position="139"/>
        <end position="153"/>
    </location>
</feature>
<dbReference type="InterPro" id="IPR006127">
    <property type="entry name" value="ZnuA-like"/>
</dbReference>
<dbReference type="PRINTS" id="PR00690">
    <property type="entry name" value="ADHESNFAMILY"/>
</dbReference>
<keyword evidence="9" id="KW-1185">Reference proteome</keyword>
<comment type="subcellular location">
    <subcellularLocation>
        <location evidence="1">Cell envelope</location>
    </subcellularLocation>
</comment>
<evidence type="ECO:0000256" key="1">
    <source>
        <dbReference type="ARBA" id="ARBA00004196"/>
    </source>
</evidence>
<dbReference type="Proteomes" id="UP000184226">
    <property type="component" value="Unassembled WGS sequence"/>
</dbReference>
<dbReference type="GO" id="GO:0030313">
    <property type="term" value="C:cell envelope"/>
    <property type="evidence" value="ECO:0007669"/>
    <property type="project" value="UniProtKB-SubCell"/>
</dbReference>
<dbReference type="GO" id="GO:0030001">
    <property type="term" value="P:metal ion transport"/>
    <property type="evidence" value="ECO:0007669"/>
    <property type="project" value="InterPro"/>
</dbReference>
<name>A0A1M5T443_9BURK</name>
<dbReference type="RefSeq" id="WP_073102435.1">
    <property type="nucleotide sequence ID" value="NZ_FQXE01000003.1"/>
</dbReference>
<comment type="similarity">
    <text evidence="2 6">Belongs to the bacterial solute-binding protein 9 family.</text>
</comment>
<protein>
    <submittedName>
        <fullName evidence="8">Zinc/manganese transport system substrate-binding protein</fullName>
    </submittedName>
</protein>
<dbReference type="Pfam" id="PF01297">
    <property type="entry name" value="ZnuA"/>
    <property type="match status" value="1"/>
</dbReference>
<evidence type="ECO:0000256" key="7">
    <source>
        <dbReference type="SAM" id="MobiDB-lite"/>
    </source>
</evidence>
<organism evidence="8 9">
    <name type="scientific">Pollutimonas bauzanensis</name>
    <dbReference type="NCBI Taxonomy" id="658167"/>
    <lineage>
        <taxon>Bacteria</taxon>
        <taxon>Pseudomonadati</taxon>
        <taxon>Pseudomonadota</taxon>
        <taxon>Betaproteobacteria</taxon>
        <taxon>Burkholderiales</taxon>
        <taxon>Alcaligenaceae</taxon>
        <taxon>Pollutimonas</taxon>
    </lineage>
</organism>
<keyword evidence="5" id="KW-0732">Signal</keyword>
<dbReference type="SUPFAM" id="SSF53807">
    <property type="entry name" value="Helical backbone' metal receptor"/>
    <property type="match status" value="1"/>
</dbReference>
<evidence type="ECO:0000256" key="3">
    <source>
        <dbReference type="ARBA" id="ARBA00022448"/>
    </source>
</evidence>
<dbReference type="OrthoDB" id="9793396at2"/>
<dbReference type="PANTHER" id="PTHR42953">
    <property type="entry name" value="HIGH-AFFINITY ZINC UPTAKE SYSTEM PROTEIN ZNUA-RELATED"/>
    <property type="match status" value="1"/>
</dbReference>
<evidence type="ECO:0000256" key="6">
    <source>
        <dbReference type="RuleBase" id="RU003512"/>
    </source>
</evidence>
<dbReference type="STRING" id="658167.SAMN04488135_103264"/>
<evidence type="ECO:0000256" key="2">
    <source>
        <dbReference type="ARBA" id="ARBA00011028"/>
    </source>
</evidence>
<gene>
    <name evidence="8" type="ORF">SAMN04488135_103264</name>
</gene>
<evidence type="ECO:0000313" key="9">
    <source>
        <dbReference type="Proteomes" id="UP000184226"/>
    </source>
</evidence>
<dbReference type="PRINTS" id="PR00691">
    <property type="entry name" value="ADHESINB"/>
</dbReference>
<evidence type="ECO:0000313" key="8">
    <source>
        <dbReference type="EMBL" id="SHH45452.1"/>
    </source>
</evidence>
<dbReference type="GO" id="GO:0007155">
    <property type="term" value="P:cell adhesion"/>
    <property type="evidence" value="ECO:0007669"/>
    <property type="project" value="InterPro"/>
</dbReference>
<dbReference type="GO" id="GO:0046872">
    <property type="term" value="F:metal ion binding"/>
    <property type="evidence" value="ECO:0007669"/>
    <property type="project" value="UniProtKB-KW"/>
</dbReference>
<keyword evidence="4" id="KW-0479">Metal-binding</keyword>
<dbReference type="CDD" id="cd01137">
    <property type="entry name" value="PsaA"/>
    <property type="match status" value="1"/>
</dbReference>
<proteinExistence type="inferred from homology"/>
<sequence>MLKARSVEHAFRFSRRNLLALLAGGVLVMAAPSGFAAAAPPLRVVASFSILGDMVREIGGEHVSLTTIVGPNGDAHSFEPAPKDAKALEQAQVLVINGLDFEGWLPRLIQASGFSGAQVLASRGVALRHLSDAERAGEVLGGHGHEPGPGAGHGAQDQGAAHAGHDHGDVDPHAWQSLSNGMIYAKNIADGLSLADPKRRAYYQERAQGYIAQMKKLDSEIKQAFADIPESRRKVITSHDAFGYFAQAYGIQFLSVAGFSNEAEPSAREVAAIIDRARKEHISGVFIENTTNSKVIQQIARETKARVGGTLYSDALAPPDQPAATYLGMFSWNAGQLIYVLEPGR</sequence>
<dbReference type="InterPro" id="IPR006311">
    <property type="entry name" value="TAT_signal"/>
</dbReference>
<dbReference type="EMBL" id="FQXE01000003">
    <property type="protein sequence ID" value="SHH45452.1"/>
    <property type="molecule type" value="Genomic_DNA"/>
</dbReference>